<gene>
    <name evidence="7" type="ORF">D0Y65_037306</name>
</gene>
<keyword evidence="5" id="KW-0539">Nucleus</keyword>
<keyword evidence="3" id="KW-0805">Transcription regulation</keyword>
<evidence type="ECO:0000313" key="8">
    <source>
        <dbReference type="Proteomes" id="UP000289340"/>
    </source>
</evidence>
<evidence type="ECO:0000256" key="1">
    <source>
        <dbReference type="ARBA" id="ARBA00004123"/>
    </source>
</evidence>
<dbReference type="GO" id="GO:0070847">
    <property type="term" value="C:core mediator complex"/>
    <property type="evidence" value="ECO:0007669"/>
    <property type="project" value="TreeGrafter"/>
</dbReference>
<dbReference type="PANTHER" id="PTHR13114">
    <property type="entry name" value="MEDIATOR OF RNA POLYMERASE II TRANSCRIPTION SUBUNIT 17"/>
    <property type="match status" value="1"/>
</dbReference>
<dbReference type="EMBL" id="QZWG01000014">
    <property type="protein sequence ID" value="RZB66831.1"/>
    <property type="molecule type" value="Genomic_DNA"/>
</dbReference>
<comment type="caution">
    <text evidence="7">The sequence shown here is derived from an EMBL/GenBank/DDBJ whole genome shotgun (WGS) entry which is preliminary data.</text>
</comment>
<comment type="similarity">
    <text evidence="2">Belongs to the Mediator complex subunit 17 family.</text>
</comment>
<dbReference type="GO" id="GO:0006357">
    <property type="term" value="P:regulation of transcription by RNA polymerase II"/>
    <property type="evidence" value="ECO:0007669"/>
    <property type="project" value="InterPro"/>
</dbReference>
<evidence type="ECO:0000256" key="2">
    <source>
        <dbReference type="ARBA" id="ARBA00005635"/>
    </source>
</evidence>
<keyword evidence="4" id="KW-0804">Transcription</keyword>
<name>A0A445H031_GLYSO</name>
<evidence type="ECO:0000256" key="5">
    <source>
        <dbReference type="ARBA" id="ARBA00023242"/>
    </source>
</evidence>
<reference evidence="7 8" key="1">
    <citation type="submission" date="2018-09" db="EMBL/GenBank/DDBJ databases">
        <title>A high-quality reference genome of wild soybean provides a powerful tool to mine soybean genomes.</title>
        <authorList>
            <person name="Xie M."/>
            <person name="Chung C.Y.L."/>
            <person name="Li M.-W."/>
            <person name="Wong F.-L."/>
            <person name="Chan T.-F."/>
            <person name="Lam H.-M."/>
        </authorList>
    </citation>
    <scope>NUCLEOTIDE SEQUENCE [LARGE SCALE GENOMIC DNA]</scope>
    <source>
        <strain evidence="8">cv. W05</strain>
        <tissue evidence="7">Hypocotyl of etiolated seedlings</tissue>
    </source>
</reference>
<keyword evidence="8" id="KW-1185">Reference proteome</keyword>
<sequence>MQLQISLDKLPIKRLDSIEENGVERFPPDLDYDAKRLSLIRQIDFAWAVEKDEEKKKQKSSRETSTTWQWQDLVENLQLAHQELSVIIDLINIVEANDAVTVASMTRPKLLPNEALSDRAVSAAIKLQCYRHVGKYFKQSAKAFEQQVAREARFYGALIRLQQNWKVKRQRQAAIVPGNEGFTFDLFDNSYDQAAIIRSLSMSTVRVNHDAAGMLAINVSPDLCHSLQLGFVGVQTDDTRRKSNENKSQFSGEHNLGETGEESLSDEECVKKAHSLLREVHEAIFNEQPYPCIYKEAVSGFEPMTNRSPRHNFTAAPGLALLSNSICYEIDIQQIFLEHIFGKGGEKPISVGNRLSGVQEKDGSSLLGHFLKSLAHRIFSTKVLAELENVVCKVPYLQLISNPTWHSRASSWTIYMEVPQSILRGSQTKTSDYYELVVASQIINRLYQVAMVVGIKANRDFLCLSFELEQGETLGLVASVVDPENSEGCISWWLVMEDSFAEEQKLHMSITDGASEYRKFLGHLSLDLLYTTLIDLVGLCSGGGGQ</sequence>
<evidence type="ECO:0000256" key="6">
    <source>
        <dbReference type="SAM" id="MobiDB-lite"/>
    </source>
</evidence>
<evidence type="ECO:0000313" key="7">
    <source>
        <dbReference type="EMBL" id="RZB66831.1"/>
    </source>
</evidence>
<dbReference type="AlphaFoldDB" id="A0A445H031"/>
<organism evidence="7 8">
    <name type="scientific">Glycine soja</name>
    <name type="common">Wild soybean</name>
    <dbReference type="NCBI Taxonomy" id="3848"/>
    <lineage>
        <taxon>Eukaryota</taxon>
        <taxon>Viridiplantae</taxon>
        <taxon>Streptophyta</taxon>
        <taxon>Embryophyta</taxon>
        <taxon>Tracheophyta</taxon>
        <taxon>Spermatophyta</taxon>
        <taxon>Magnoliopsida</taxon>
        <taxon>eudicotyledons</taxon>
        <taxon>Gunneridae</taxon>
        <taxon>Pentapetalae</taxon>
        <taxon>rosids</taxon>
        <taxon>fabids</taxon>
        <taxon>Fabales</taxon>
        <taxon>Fabaceae</taxon>
        <taxon>Papilionoideae</taxon>
        <taxon>50 kb inversion clade</taxon>
        <taxon>NPAAA clade</taxon>
        <taxon>indigoferoid/millettioid clade</taxon>
        <taxon>Phaseoleae</taxon>
        <taxon>Glycine</taxon>
        <taxon>Glycine subgen. Soja</taxon>
    </lineage>
</organism>
<proteinExistence type="inferred from homology"/>
<comment type="subcellular location">
    <subcellularLocation>
        <location evidence="1">Nucleus</location>
    </subcellularLocation>
</comment>
<dbReference type="InterPro" id="IPR019313">
    <property type="entry name" value="Mediator_Med17"/>
</dbReference>
<dbReference type="PANTHER" id="PTHR13114:SF7">
    <property type="entry name" value="MEDIATOR OF RNA POLYMERASE II TRANSCRIPTION SUBUNIT 17"/>
    <property type="match status" value="1"/>
</dbReference>
<dbReference type="GO" id="GO:0003712">
    <property type="term" value="F:transcription coregulator activity"/>
    <property type="evidence" value="ECO:0007669"/>
    <property type="project" value="InterPro"/>
</dbReference>
<dbReference type="GO" id="GO:0016592">
    <property type="term" value="C:mediator complex"/>
    <property type="evidence" value="ECO:0007669"/>
    <property type="project" value="InterPro"/>
</dbReference>
<protein>
    <submittedName>
        <fullName evidence="7">Mediator of RNA polymerase II transcription subunit 17 isoform B</fullName>
    </submittedName>
</protein>
<evidence type="ECO:0000256" key="4">
    <source>
        <dbReference type="ARBA" id="ARBA00023163"/>
    </source>
</evidence>
<evidence type="ECO:0000256" key="3">
    <source>
        <dbReference type="ARBA" id="ARBA00023015"/>
    </source>
</evidence>
<accession>A0A445H031</accession>
<dbReference type="Proteomes" id="UP000289340">
    <property type="component" value="Chromosome 14"/>
</dbReference>
<feature type="region of interest" description="Disordered" evidence="6">
    <location>
        <begin position="238"/>
        <end position="263"/>
    </location>
</feature>